<reference evidence="2 3" key="1">
    <citation type="submission" date="2016-07" db="EMBL/GenBank/DDBJ databases">
        <title>High microdiversification within the ubiquitous acI lineage of Actinobacteria.</title>
        <authorList>
            <person name="Neuenschwander S.M."/>
            <person name="Salcher M."/>
            <person name="Ghai R."/>
            <person name="Pernthaler J."/>
        </authorList>
    </citation>
    <scope>NUCLEOTIDE SEQUENCE [LARGE SCALE GENOMIC DNA]</scope>
    <source>
        <strain evidence="2">MMS-21-148</strain>
    </source>
</reference>
<keyword evidence="3" id="KW-1185">Reference proteome</keyword>
<dbReference type="KEGG" id="plan:A1s21148_05160"/>
<evidence type="ECO:0000313" key="2">
    <source>
        <dbReference type="EMBL" id="ASY10884.1"/>
    </source>
</evidence>
<keyword evidence="1" id="KW-0732">Signal</keyword>
<evidence type="ECO:0000256" key="1">
    <source>
        <dbReference type="SAM" id="SignalP"/>
    </source>
</evidence>
<name>A0AAC9YRE7_9ACTN</name>
<gene>
    <name evidence="2" type="ORF">A1s21148_05160</name>
</gene>
<feature type="chain" id="PRO_5042015143" evidence="1">
    <location>
        <begin position="32"/>
        <end position="563"/>
    </location>
</feature>
<dbReference type="Proteomes" id="UP000217144">
    <property type="component" value="Chromosome"/>
</dbReference>
<evidence type="ECO:0000313" key="3">
    <source>
        <dbReference type="Proteomes" id="UP000217144"/>
    </source>
</evidence>
<accession>A0AAC9YRE7</accession>
<feature type="signal peptide" evidence="1">
    <location>
        <begin position="1"/>
        <end position="31"/>
    </location>
</feature>
<dbReference type="EMBL" id="CP016769">
    <property type="protein sequence ID" value="ASY10884.1"/>
    <property type="molecule type" value="Genomic_DNA"/>
</dbReference>
<proteinExistence type="predicted"/>
<dbReference type="AlphaFoldDB" id="A0AAC9YRE7"/>
<dbReference type="RefSeq" id="WP_095671372.1">
    <property type="nucleotide sequence ID" value="NZ_CP016769.1"/>
</dbReference>
<sequence>MKFAHRAKFAVLIGSLCLGLLASPAINSAQAVGEIDEQFQVVNPPGPGYTGYLVNNSRSLARFWTNLATFKIENQLITGMARCKSLDKCPTNFTFQLGDMNLTPCANSTEVDCIAGITTKNLTTGAVSNSFTPRPELTENFDAAVKGDPSIGLPNGGNPLVVSIPSAAHSAGDLYLVKSDFFTHRDAGTANRFVLDQLTNSIYPVTVETGQFVPGGPNLDPMFYVGKPVGPGTNTMDSSLSGFITDDRCLMATRTTCIKSQPFPANYSFGISLNMSKRFNGWLYGRMANPEISVTAAASGSSVKVEILAEPVKVPIVFGWTKNSDLTPELRERYQKDRGGGLYAGASRQDPFDSVSILKGHSNKYDALGIDEFLSWLPFLGDKAVAMPSQWSFQTLNLNSDTAVELSKCTASVNSLAGLVFTNASVFSSGAPAFNKSEGTLDYKVASPHTKPDGTLTTGSYDLVLNSSVARCLYGFSKAPIGATVSVLSSDGQAQVATTVVNEKNGFFRMGAYGFGFSSPTIKMKITQAGTSGSKTTITCVKGKTSKKVTAVKPVCPTGFKKK</sequence>
<protein>
    <submittedName>
        <fullName evidence="2">Uncharacterized protein</fullName>
    </submittedName>
</protein>
<organism evidence="2 3">
    <name type="scientific">Candidatus Planktophila lacus</name>
    <dbReference type="NCBI Taxonomy" id="1884913"/>
    <lineage>
        <taxon>Bacteria</taxon>
        <taxon>Bacillati</taxon>
        <taxon>Actinomycetota</taxon>
        <taxon>Actinomycetes</taxon>
        <taxon>Candidatus Nanopelagicales</taxon>
        <taxon>Candidatus Nanopelagicaceae</taxon>
        <taxon>Candidatus Planktophila</taxon>
    </lineage>
</organism>